<dbReference type="InterPro" id="IPR036217">
    <property type="entry name" value="MethylDNA_cys_MeTrfase_DNAb"/>
</dbReference>
<dbReference type="NCBIfam" id="TIGR00589">
    <property type="entry name" value="ogt"/>
    <property type="match status" value="1"/>
</dbReference>
<keyword evidence="4" id="KW-0227">DNA damage</keyword>
<dbReference type="AlphaFoldDB" id="A0A4R1HE44"/>
<comment type="caution">
    <text evidence="9">The sequence shown here is derived from an EMBL/GenBank/DDBJ whole genome shotgun (WGS) entry which is preliminary data.</text>
</comment>
<protein>
    <submittedName>
        <fullName evidence="9">Methylated-DNA-[protein]-cysteine S-methyltransferase</fullName>
    </submittedName>
</protein>
<dbReference type="InterPro" id="IPR014048">
    <property type="entry name" value="MethylDNA_cys_MeTrfase_DNA-bd"/>
</dbReference>
<proteinExistence type="predicted"/>
<evidence type="ECO:0000256" key="6">
    <source>
        <dbReference type="ARBA" id="ARBA00049348"/>
    </source>
</evidence>
<dbReference type="PANTHER" id="PTHR10815:SF13">
    <property type="entry name" value="METHYLATED-DNA--PROTEIN-CYSTEINE METHYLTRANSFERASE"/>
    <property type="match status" value="1"/>
</dbReference>
<dbReference type="Gene3D" id="3.30.160.70">
    <property type="entry name" value="Methylated DNA-protein cysteine methyltransferase domain"/>
    <property type="match status" value="1"/>
</dbReference>
<dbReference type="SUPFAM" id="SSF46767">
    <property type="entry name" value="Methylated DNA-protein cysteine methyltransferase, C-terminal domain"/>
    <property type="match status" value="1"/>
</dbReference>
<dbReference type="OrthoDB" id="9802228at2"/>
<evidence type="ECO:0000313" key="10">
    <source>
        <dbReference type="Proteomes" id="UP000295560"/>
    </source>
</evidence>
<dbReference type="Pfam" id="PF01035">
    <property type="entry name" value="DNA_binding_1"/>
    <property type="match status" value="1"/>
</dbReference>
<comment type="catalytic activity">
    <reaction evidence="1">
        <text>a 4-O-methyl-thymidine in DNA + L-cysteinyl-[protein] = a thymidine in DNA + S-methyl-L-cysteinyl-[protein]</text>
        <dbReference type="Rhea" id="RHEA:53428"/>
        <dbReference type="Rhea" id="RHEA-COMP:10131"/>
        <dbReference type="Rhea" id="RHEA-COMP:10132"/>
        <dbReference type="Rhea" id="RHEA-COMP:13555"/>
        <dbReference type="Rhea" id="RHEA-COMP:13556"/>
        <dbReference type="ChEBI" id="CHEBI:29950"/>
        <dbReference type="ChEBI" id="CHEBI:82612"/>
        <dbReference type="ChEBI" id="CHEBI:137386"/>
        <dbReference type="ChEBI" id="CHEBI:137387"/>
        <dbReference type="EC" id="2.1.1.63"/>
    </reaction>
</comment>
<dbReference type="GO" id="GO:0006281">
    <property type="term" value="P:DNA repair"/>
    <property type="evidence" value="ECO:0007669"/>
    <property type="project" value="UniProtKB-KW"/>
</dbReference>
<dbReference type="GO" id="GO:0003908">
    <property type="term" value="F:methylated-DNA-[protein]-cysteine S-methyltransferase activity"/>
    <property type="evidence" value="ECO:0007669"/>
    <property type="project" value="UniProtKB-EC"/>
</dbReference>
<sequence>MSITVHETTFGPLTLSASDAGLTRVRFGSAEVGDGAGNPILDQARREIDEYLAGERERFTVPVDLDRVQGEHRTILDALSDVPFGETTTYGALAARLGLDRDGARRVGGAMARNPVLIVVPCHRVLGVDGRLVGYAGGTLVKRALLDLEARDRAGQAVLC</sequence>
<keyword evidence="10" id="KW-1185">Reference proteome</keyword>
<keyword evidence="5" id="KW-0234">DNA repair</keyword>
<reference evidence="9 10" key="1">
    <citation type="submission" date="2019-03" db="EMBL/GenBank/DDBJ databases">
        <title>Sequencing the genomes of 1000 actinobacteria strains.</title>
        <authorList>
            <person name="Klenk H.-P."/>
        </authorList>
    </citation>
    <scope>NUCLEOTIDE SEQUENCE [LARGE SCALE GENOMIC DNA]</scope>
    <source>
        <strain evidence="9 10">DSM 44969</strain>
    </source>
</reference>
<dbReference type="GO" id="GO:0032259">
    <property type="term" value="P:methylation"/>
    <property type="evidence" value="ECO:0007669"/>
    <property type="project" value="UniProtKB-KW"/>
</dbReference>
<evidence type="ECO:0000259" key="8">
    <source>
        <dbReference type="Pfam" id="PF02870"/>
    </source>
</evidence>
<evidence type="ECO:0000256" key="5">
    <source>
        <dbReference type="ARBA" id="ARBA00023204"/>
    </source>
</evidence>
<dbReference type="Proteomes" id="UP000295560">
    <property type="component" value="Unassembled WGS sequence"/>
</dbReference>
<feature type="domain" description="Methylated-DNA-[protein]-cysteine S-methyltransferase DNA binding" evidence="7">
    <location>
        <begin position="73"/>
        <end position="150"/>
    </location>
</feature>
<name>A0A4R1HE44_PSEEN</name>
<comment type="catalytic activity">
    <reaction evidence="6">
        <text>a 6-O-methyl-2'-deoxyguanosine in DNA + L-cysteinyl-[protein] = S-methyl-L-cysteinyl-[protein] + a 2'-deoxyguanosine in DNA</text>
        <dbReference type="Rhea" id="RHEA:24000"/>
        <dbReference type="Rhea" id="RHEA-COMP:10131"/>
        <dbReference type="Rhea" id="RHEA-COMP:10132"/>
        <dbReference type="Rhea" id="RHEA-COMP:11367"/>
        <dbReference type="Rhea" id="RHEA-COMP:11368"/>
        <dbReference type="ChEBI" id="CHEBI:29950"/>
        <dbReference type="ChEBI" id="CHEBI:82612"/>
        <dbReference type="ChEBI" id="CHEBI:85445"/>
        <dbReference type="ChEBI" id="CHEBI:85448"/>
        <dbReference type="EC" id="2.1.1.63"/>
    </reaction>
</comment>
<dbReference type="InterPro" id="IPR001497">
    <property type="entry name" value="MethylDNA_cys_MeTrfase_AS"/>
</dbReference>
<dbReference type="InterPro" id="IPR008332">
    <property type="entry name" value="MethylG_MeTrfase_N"/>
</dbReference>
<evidence type="ECO:0000256" key="3">
    <source>
        <dbReference type="ARBA" id="ARBA00022679"/>
    </source>
</evidence>
<dbReference type="Gene3D" id="1.10.10.10">
    <property type="entry name" value="Winged helix-like DNA-binding domain superfamily/Winged helix DNA-binding domain"/>
    <property type="match status" value="1"/>
</dbReference>
<evidence type="ECO:0000256" key="4">
    <source>
        <dbReference type="ARBA" id="ARBA00022763"/>
    </source>
</evidence>
<dbReference type="InterPro" id="IPR036388">
    <property type="entry name" value="WH-like_DNA-bd_sf"/>
</dbReference>
<keyword evidence="2 9" id="KW-0489">Methyltransferase</keyword>
<dbReference type="InterPro" id="IPR036631">
    <property type="entry name" value="MGMT_N_sf"/>
</dbReference>
<accession>A0A4R1HE44</accession>
<dbReference type="EMBL" id="SMFZ01000002">
    <property type="protein sequence ID" value="TCK19848.1"/>
    <property type="molecule type" value="Genomic_DNA"/>
</dbReference>
<dbReference type="RefSeq" id="WP_132428165.1">
    <property type="nucleotide sequence ID" value="NZ_SMFZ01000002.1"/>
</dbReference>
<organism evidence="9 10">
    <name type="scientific">Pseudonocardia endophytica</name>
    <dbReference type="NCBI Taxonomy" id="401976"/>
    <lineage>
        <taxon>Bacteria</taxon>
        <taxon>Bacillati</taxon>
        <taxon>Actinomycetota</taxon>
        <taxon>Actinomycetes</taxon>
        <taxon>Pseudonocardiales</taxon>
        <taxon>Pseudonocardiaceae</taxon>
        <taxon>Pseudonocardia</taxon>
    </lineage>
</organism>
<evidence type="ECO:0000259" key="7">
    <source>
        <dbReference type="Pfam" id="PF01035"/>
    </source>
</evidence>
<dbReference type="PROSITE" id="PS00374">
    <property type="entry name" value="MGMT"/>
    <property type="match status" value="1"/>
</dbReference>
<gene>
    <name evidence="9" type="ORF">EV378_3791</name>
</gene>
<feature type="domain" description="Methylguanine DNA methyltransferase ribonuclease-like" evidence="8">
    <location>
        <begin position="4"/>
        <end position="65"/>
    </location>
</feature>
<evidence type="ECO:0000256" key="1">
    <source>
        <dbReference type="ARBA" id="ARBA00001286"/>
    </source>
</evidence>
<dbReference type="SUPFAM" id="SSF53155">
    <property type="entry name" value="Methylated DNA-protein cysteine methyltransferase domain"/>
    <property type="match status" value="1"/>
</dbReference>
<dbReference type="Pfam" id="PF02870">
    <property type="entry name" value="Methyltransf_1N"/>
    <property type="match status" value="1"/>
</dbReference>
<dbReference type="PANTHER" id="PTHR10815">
    <property type="entry name" value="METHYLATED-DNA--PROTEIN-CYSTEINE METHYLTRANSFERASE"/>
    <property type="match status" value="1"/>
</dbReference>
<dbReference type="CDD" id="cd06445">
    <property type="entry name" value="ATase"/>
    <property type="match status" value="1"/>
</dbReference>
<keyword evidence="3 9" id="KW-0808">Transferase</keyword>
<evidence type="ECO:0000256" key="2">
    <source>
        <dbReference type="ARBA" id="ARBA00022603"/>
    </source>
</evidence>
<evidence type="ECO:0000313" key="9">
    <source>
        <dbReference type="EMBL" id="TCK19848.1"/>
    </source>
</evidence>